<dbReference type="Gene3D" id="2.60.40.2380">
    <property type="match status" value="1"/>
</dbReference>
<feature type="transmembrane region" description="Helical" evidence="3">
    <location>
        <begin position="288"/>
        <end position="309"/>
    </location>
</feature>
<dbReference type="InterPro" id="IPR011622">
    <property type="entry name" value="7TMR_DISM_rcpt_extracell_dom2"/>
</dbReference>
<dbReference type="GO" id="GO:0003824">
    <property type="term" value="F:catalytic activity"/>
    <property type="evidence" value="ECO:0007669"/>
    <property type="project" value="UniProtKB-ARBA"/>
</dbReference>
<dbReference type="PANTHER" id="PTHR46663:SF2">
    <property type="entry name" value="GGDEF DOMAIN-CONTAINING PROTEIN"/>
    <property type="match status" value="1"/>
</dbReference>
<dbReference type="FunFam" id="3.30.70.270:FF:000001">
    <property type="entry name" value="Diguanylate cyclase domain protein"/>
    <property type="match status" value="1"/>
</dbReference>
<dbReference type="SUPFAM" id="SSF55073">
    <property type="entry name" value="Nucleotide cyclase"/>
    <property type="match status" value="1"/>
</dbReference>
<evidence type="ECO:0000256" key="2">
    <source>
        <dbReference type="ARBA" id="ARBA00004533"/>
    </source>
</evidence>
<dbReference type="SMART" id="SM00267">
    <property type="entry name" value="GGDEF"/>
    <property type="match status" value="1"/>
</dbReference>
<dbReference type="PROSITE" id="PS50887">
    <property type="entry name" value="GGDEF"/>
    <property type="match status" value="1"/>
</dbReference>
<evidence type="ECO:0000256" key="1">
    <source>
        <dbReference type="ARBA" id="ARBA00001946"/>
    </source>
</evidence>
<dbReference type="InterPro" id="IPR011623">
    <property type="entry name" value="7TMR_DISM_rcpt_extracell_dom1"/>
</dbReference>
<sequence>MGASLALNDVPSQALSAHVKVLRNPGTPLTLDEARESYRQGRFQALMAGQGTNFGITRDEVWLQLDFSTSRIPSRWLLEVAHPSLDVLDFYLAGPDGDFQQQHTGDLVAFNQRPVAHRNLIVEWELASHAEYRLFVRARSQGTLSIPLKLWQPDAIWSHDQGTYTLLSLYYGLLLGMMLYNLFLFLALREPLYLAYVAFVGLLGIGQAGLAGFTGQFIWPDNALLTHLSPTGGVSAAGIFGCIFVQRFLGQTPRSLRLQWLMPALGVVFVFIFFCTLFWSYYLAALAVNVAALTFAVIALLLGAVSFYQGRPGARFFVLAWVSLLIGMVILALHNLGFFPSNLLTTNAMLIGSGLEMVLLSLALGDRINAIQRAQDQAQQQALVENRRMVAALRESEQVLESRVLHRTEALEQANAELLLSKAQLEQQANHDDLTGLANRKLLADRLQSAMARSRRLGKPFALLVLDLDKFKLVNDRFGHSAGDELLRQIAGRLRDGLRESDTIARVGGDEFVVLVEQVDDPASLPALHDKLQRLVTTVVDLPDGQQAAVGVSIGQALFPDDAGDSDALFNVADRAMYQAKTDD</sequence>
<dbReference type="PANTHER" id="PTHR46663">
    <property type="entry name" value="DIGUANYLATE CYCLASE DGCT-RELATED"/>
    <property type="match status" value="1"/>
</dbReference>
<keyword evidence="3" id="KW-1133">Transmembrane helix</keyword>
<dbReference type="OrthoDB" id="5289013at2"/>
<dbReference type="AlphaFoldDB" id="A0A1H2FIR9"/>
<organism evidence="5 6">
    <name type="scientific">Halopseudomonas salegens</name>
    <dbReference type="NCBI Taxonomy" id="1434072"/>
    <lineage>
        <taxon>Bacteria</taxon>
        <taxon>Pseudomonadati</taxon>
        <taxon>Pseudomonadota</taxon>
        <taxon>Gammaproteobacteria</taxon>
        <taxon>Pseudomonadales</taxon>
        <taxon>Pseudomonadaceae</taxon>
        <taxon>Halopseudomonas</taxon>
    </lineage>
</organism>
<dbReference type="Pfam" id="PF07695">
    <property type="entry name" value="7TMR-DISM_7TM"/>
    <property type="match status" value="1"/>
</dbReference>
<dbReference type="CDD" id="cd01949">
    <property type="entry name" value="GGDEF"/>
    <property type="match status" value="1"/>
</dbReference>
<dbReference type="GO" id="GO:0005886">
    <property type="term" value="C:plasma membrane"/>
    <property type="evidence" value="ECO:0007669"/>
    <property type="project" value="UniProtKB-SubCell"/>
</dbReference>
<dbReference type="InterPro" id="IPR043128">
    <property type="entry name" value="Rev_trsase/Diguanyl_cyclase"/>
</dbReference>
<evidence type="ECO:0000259" key="4">
    <source>
        <dbReference type="PROSITE" id="PS50887"/>
    </source>
</evidence>
<evidence type="ECO:0000313" key="5">
    <source>
        <dbReference type="EMBL" id="SDU07264.1"/>
    </source>
</evidence>
<dbReference type="InterPro" id="IPR000160">
    <property type="entry name" value="GGDEF_dom"/>
</dbReference>
<feature type="transmembrane region" description="Helical" evidence="3">
    <location>
        <begin position="348"/>
        <end position="365"/>
    </location>
</feature>
<comment type="cofactor">
    <cofactor evidence="1">
        <name>Mg(2+)</name>
        <dbReference type="ChEBI" id="CHEBI:18420"/>
    </cofactor>
</comment>
<protein>
    <submittedName>
        <fullName evidence="5">Diguanylate cyclase (GGDEF) domain-containing protein</fullName>
    </submittedName>
</protein>
<dbReference type="InterPro" id="IPR052163">
    <property type="entry name" value="DGC-Regulatory_Protein"/>
</dbReference>
<dbReference type="Pfam" id="PF07696">
    <property type="entry name" value="7TMR-DISMED2"/>
    <property type="match status" value="1"/>
</dbReference>
<evidence type="ECO:0000256" key="3">
    <source>
        <dbReference type="SAM" id="Phobius"/>
    </source>
</evidence>
<feature type="transmembrane region" description="Helical" evidence="3">
    <location>
        <begin position="169"/>
        <end position="188"/>
    </location>
</feature>
<evidence type="ECO:0000313" key="6">
    <source>
        <dbReference type="Proteomes" id="UP000243924"/>
    </source>
</evidence>
<accession>A0A1H2FIR9</accession>
<comment type="subcellular location">
    <subcellularLocation>
        <location evidence="2">Cell inner membrane</location>
    </subcellularLocation>
</comment>
<keyword evidence="3" id="KW-0472">Membrane</keyword>
<dbReference type="Pfam" id="PF00990">
    <property type="entry name" value="GGDEF"/>
    <property type="match status" value="1"/>
</dbReference>
<proteinExistence type="predicted"/>
<dbReference type="RefSeq" id="WP_157719127.1">
    <property type="nucleotide sequence ID" value="NZ_LT629787.1"/>
</dbReference>
<feature type="transmembrane region" description="Helical" evidence="3">
    <location>
        <begin position="231"/>
        <end position="249"/>
    </location>
</feature>
<keyword evidence="6" id="KW-1185">Reference proteome</keyword>
<dbReference type="InterPro" id="IPR029787">
    <property type="entry name" value="Nucleotide_cyclase"/>
</dbReference>
<dbReference type="EMBL" id="LT629787">
    <property type="protein sequence ID" value="SDU07264.1"/>
    <property type="molecule type" value="Genomic_DNA"/>
</dbReference>
<feature type="transmembrane region" description="Helical" evidence="3">
    <location>
        <begin position="316"/>
        <end position="336"/>
    </location>
</feature>
<keyword evidence="3" id="KW-0812">Transmembrane</keyword>
<feature type="domain" description="GGDEF" evidence="4">
    <location>
        <begin position="459"/>
        <end position="584"/>
    </location>
</feature>
<feature type="transmembrane region" description="Helical" evidence="3">
    <location>
        <begin position="195"/>
        <end position="219"/>
    </location>
</feature>
<feature type="transmembrane region" description="Helical" evidence="3">
    <location>
        <begin position="261"/>
        <end position="282"/>
    </location>
</feature>
<name>A0A1H2FIR9_9GAMM</name>
<gene>
    <name evidence="5" type="ORF">SAMN05216210_1593</name>
</gene>
<dbReference type="Gene3D" id="3.30.70.270">
    <property type="match status" value="1"/>
</dbReference>
<dbReference type="Proteomes" id="UP000243924">
    <property type="component" value="Chromosome I"/>
</dbReference>
<dbReference type="NCBIfam" id="TIGR00254">
    <property type="entry name" value="GGDEF"/>
    <property type="match status" value="1"/>
</dbReference>
<reference evidence="6" key="1">
    <citation type="submission" date="2016-10" db="EMBL/GenBank/DDBJ databases">
        <authorList>
            <person name="Varghese N."/>
            <person name="Submissions S."/>
        </authorList>
    </citation>
    <scope>NUCLEOTIDE SEQUENCE [LARGE SCALE GENOMIC DNA]</scope>
    <source>
        <strain evidence="6">CECT 8338</strain>
    </source>
</reference>
<dbReference type="STRING" id="1434072.SAMN05216210_1593"/>